<feature type="domain" description="PARP catalytic" evidence="6">
    <location>
        <begin position="1"/>
        <end position="60"/>
    </location>
</feature>
<dbReference type="GO" id="GO:0005634">
    <property type="term" value="C:nucleus"/>
    <property type="evidence" value="ECO:0007669"/>
    <property type="project" value="UniProtKB-SubCell"/>
</dbReference>
<sequence length="60" mass="6860">MEPCMEMAWYFASDASYSARSTYSPLDRSGCRYMYLARVLVGEYTRGRTGLSYASIKEPI</sequence>
<dbReference type="EMBL" id="MU826827">
    <property type="protein sequence ID" value="KAJ7374769.1"/>
    <property type="molecule type" value="Genomic_DNA"/>
</dbReference>
<dbReference type="AlphaFoldDB" id="A0A9W9Z7F0"/>
<keyword evidence="4" id="KW-0520">NAD</keyword>
<dbReference type="GO" id="GO:0003714">
    <property type="term" value="F:transcription corepressor activity"/>
    <property type="evidence" value="ECO:0007669"/>
    <property type="project" value="TreeGrafter"/>
</dbReference>
<dbReference type="PROSITE" id="PS51059">
    <property type="entry name" value="PARP_CATALYTIC"/>
    <property type="match status" value="1"/>
</dbReference>
<dbReference type="PANTHER" id="PTHR14453:SF67">
    <property type="entry name" value="POLY [ADP-RIBOSE] POLYMERASE"/>
    <property type="match status" value="1"/>
</dbReference>
<dbReference type="OrthoDB" id="9975606at2759"/>
<dbReference type="GO" id="GO:0010629">
    <property type="term" value="P:negative regulation of gene expression"/>
    <property type="evidence" value="ECO:0007669"/>
    <property type="project" value="TreeGrafter"/>
</dbReference>
<evidence type="ECO:0000256" key="1">
    <source>
        <dbReference type="ARBA" id="ARBA00004123"/>
    </source>
</evidence>
<evidence type="ECO:0000256" key="4">
    <source>
        <dbReference type="ARBA" id="ARBA00023027"/>
    </source>
</evidence>
<dbReference type="GO" id="GO:0005737">
    <property type="term" value="C:cytoplasm"/>
    <property type="evidence" value="ECO:0007669"/>
    <property type="project" value="TreeGrafter"/>
</dbReference>
<dbReference type="InterPro" id="IPR012317">
    <property type="entry name" value="Poly(ADP-ribose)pol_cat_dom"/>
</dbReference>
<proteinExistence type="predicted"/>
<dbReference type="Proteomes" id="UP001163046">
    <property type="component" value="Unassembled WGS sequence"/>
</dbReference>
<keyword evidence="3" id="KW-0808">Transferase</keyword>
<accession>A0A9W9Z7F0</accession>
<dbReference type="SUPFAM" id="SSF56399">
    <property type="entry name" value="ADP-ribosylation"/>
    <property type="match status" value="1"/>
</dbReference>
<dbReference type="PANTHER" id="PTHR14453">
    <property type="entry name" value="PARP/ZINC FINGER CCCH TYPE DOMAIN CONTAINING PROTEIN"/>
    <property type="match status" value="1"/>
</dbReference>
<protein>
    <recommendedName>
        <fullName evidence="6">PARP catalytic domain-containing protein</fullName>
    </recommendedName>
</protein>
<dbReference type="GO" id="GO:0003950">
    <property type="term" value="F:NAD+ poly-ADP-ribosyltransferase activity"/>
    <property type="evidence" value="ECO:0007669"/>
    <property type="project" value="InterPro"/>
</dbReference>
<evidence type="ECO:0000259" key="6">
    <source>
        <dbReference type="PROSITE" id="PS51059"/>
    </source>
</evidence>
<keyword evidence="5" id="KW-0539">Nucleus</keyword>
<evidence type="ECO:0000256" key="3">
    <source>
        <dbReference type="ARBA" id="ARBA00022679"/>
    </source>
</evidence>
<reference evidence="7" key="1">
    <citation type="submission" date="2023-01" db="EMBL/GenBank/DDBJ databases">
        <title>Genome assembly of the deep-sea coral Lophelia pertusa.</title>
        <authorList>
            <person name="Herrera S."/>
            <person name="Cordes E."/>
        </authorList>
    </citation>
    <scope>NUCLEOTIDE SEQUENCE</scope>
    <source>
        <strain evidence="7">USNM1676648</strain>
        <tissue evidence="7">Polyp</tissue>
    </source>
</reference>
<evidence type="ECO:0000256" key="2">
    <source>
        <dbReference type="ARBA" id="ARBA00022676"/>
    </source>
</evidence>
<dbReference type="InterPro" id="IPR052056">
    <property type="entry name" value="Mono-ARTD/PARP"/>
</dbReference>
<comment type="caution">
    <text evidence="7">The sequence shown here is derived from an EMBL/GenBank/DDBJ whole genome shotgun (WGS) entry which is preliminary data.</text>
</comment>
<organism evidence="7 8">
    <name type="scientific">Desmophyllum pertusum</name>
    <dbReference type="NCBI Taxonomy" id="174260"/>
    <lineage>
        <taxon>Eukaryota</taxon>
        <taxon>Metazoa</taxon>
        <taxon>Cnidaria</taxon>
        <taxon>Anthozoa</taxon>
        <taxon>Hexacorallia</taxon>
        <taxon>Scleractinia</taxon>
        <taxon>Caryophylliina</taxon>
        <taxon>Caryophylliidae</taxon>
        <taxon>Desmophyllum</taxon>
    </lineage>
</organism>
<dbReference type="Gene3D" id="3.90.228.10">
    <property type="match status" value="1"/>
</dbReference>
<gene>
    <name evidence="7" type="ORF">OS493_005117</name>
</gene>
<comment type="subcellular location">
    <subcellularLocation>
        <location evidence="1">Nucleus</location>
    </subcellularLocation>
</comment>
<evidence type="ECO:0000313" key="7">
    <source>
        <dbReference type="EMBL" id="KAJ7374769.1"/>
    </source>
</evidence>
<evidence type="ECO:0000313" key="8">
    <source>
        <dbReference type="Proteomes" id="UP001163046"/>
    </source>
</evidence>
<keyword evidence="8" id="KW-1185">Reference proteome</keyword>
<evidence type="ECO:0000256" key="5">
    <source>
        <dbReference type="ARBA" id="ARBA00023242"/>
    </source>
</evidence>
<name>A0A9W9Z7F0_9CNID</name>
<keyword evidence="2" id="KW-0328">Glycosyltransferase</keyword>